<protein>
    <submittedName>
        <fullName evidence="3">Uncharacterized protein</fullName>
    </submittedName>
</protein>
<keyword evidence="2" id="KW-1133">Transmembrane helix</keyword>
<name>A0AAD4SPF2_9MAGN</name>
<gene>
    <name evidence="3" type="ORF">MKW98_020513</name>
</gene>
<keyword evidence="4" id="KW-1185">Reference proteome</keyword>
<evidence type="ECO:0000313" key="3">
    <source>
        <dbReference type="EMBL" id="KAI3914966.1"/>
    </source>
</evidence>
<keyword evidence="2" id="KW-0472">Membrane</keyword>
<proteinExistence type="predicted"/>
<organism evidence="3 4">
    <name type="scientific">Papaver atlanticum</name>
    <dbReference type="NCBI Taxonomy" id="357466"/>
    <lineage>
        <taxon>Eukaryota</taxon>
        <taxon>Viridiplantae</taxon>
        <taxon>Streptophyta</taxon>
        <taxon>Embryophyta</taxon>
        <taxon>Tracheophyta</taxon>
        <taxon>Spermatophyta</taxon>
        <taxon>Magnoliopsida</taxon>
        <taxon>Ranunculales</taxon>
        <taxon>Papaveraceae</taxon>
        <taxon>Papaveroideae</taxon>
        <taxon>Papaver</taxon>
    </lineage>
</organism>
<feature type="compositionally biased region" description="Basic and acidic residues" evidence="1">
    <location>
        <begin position="42"/>
        <end position="52"/>
    </location>
</feature>
<feature type="region of interest" description="Disordered" evidence="1">
    <location>
        <begin position="1"/>
        <end position="52"/>
    </location>
</feature>
<sequence length="84" mass="9097">MLSPSPAPTIQPPAPTPLPAHVHVGHHRLHPRLPSSPQTILRPEHPEVPRRHGDEVKVKKIVIAVAVSSGAVTVIYVLGFLLFC</sequence>
<evidence type="ECO:0000313" key="4">
    <source>
        <dbReference type="Proteomes" id="UP001202328"/>
    </source>
</evidence>
<feature type="transmembrane region" description="Helical" evidence="2">
    <location>
        <begin position="61"/>
        <end position="83"/>
    </location>
</feature>
<dbReference type="AlphaFoldDB" id="A0AAD4SPF2"/>
<feature type="compositionally biased region" description="Pro residues" evidence="1">
    <location>
        <begin position="1"/>
        <end position="18"/>
    </location>
</feature>
<dbReference type="EMBL" id="JAJJMB010009213">
    <property type="protein sequence ID" value="KAI3914966.1"/>
    <property type="molecule type" value="Genomic_DNA"/>
</dbReference>
<accession>A0AAD4SPF2</accession>
<dbReference type="Proteomes" id="UP001202328">
    <property type="component" value="Unassembled WGS sequence"/>
</dbReference>
<comment type="caution">
    <text evidence="3">The sequence shown here is derived from an EMBL/GenBank/DDBJ whole genome shotgun (WGS) entry which is preliminary data.</text>
</comment>
<keyword evidence="2" id="KW-0812">Transmembrane</keyword>
<reference evidence="3" key="1">
    <citation type="submission" date="2022-04" db="EMBL/GenBank/DDBJ databases">
        <title>A functionally conserved STORR gene fusion in Papaver species that diverged 16.8 million years ago.</title>
        <authorList>
            <person name="Catania T."/>
        </authorList>
    </citation>
    <scope>NUCLEOTIDE SEQUENCE</scope>
    <source>
        <strain evidence="3">S-188037</strain>
    </source>
</reference>
<evidence type="ECO:0000256" key="2">
    <source>
        <dbReference type="SAM" id="Phobius"/>
    </source>
</evidence>
<evidence type="ECO:0000256" key="1">
    <source>
        <dbReference type="SAM" id="MobiDB-lite"/>
    </source>
</evidence>